<keyword evidence="7" id="KW-0505">Motor protein</keyword>
<dbReference type="EMBL" id="CAJHNH020008481">
    <property type="protein sequence ID" value="CAG5136026.1"/>
    <property type="molecule type" value="Genomic_DNA"/>
</dbReference>
<keyword evidence="6" id="KW-0966">Cell projection</keyword>
<proteinExistence type="inferred from homology"/>
<comment type="subcellular location">
    <subcellularLocation>
        <location evidence="2">Cell projection</location>
    </subcellularLocation>
    <subcellularLocation>
        <location evidence="1">Cytoplasm</location>
        <location evidence="1">Cytoskeleton</location>
    </subcellularLocation>
</comment>
<evidence type="ECO:0000256" key="5">
    <source>
        <dbReference type="ARBA" id="ARBA00023212"/>
    </source>
</evidence>
<evidence type="ECO:0000256" key="2">
    <source>
        <dbReference type="ARBA" id="ARBA00004316"/>
    </source>
</evidence>
<dbReference type="Pfam" id="PF00063">
    <property type="entry name" value="Myosin_head"/>
    <property type="match status" value="1"/>
</dbReference>
<sequence>EIQDINVIIATVLHLGNIEFEETDNDCVVIKDEIVVHNAATGAWPHLTIGPWSHDDNFNNQTITYITHSYIFMVGFSLPLSGQVIQLSKNKIQAEDERDAVAKALYERMFGWLVIKINESLKAEKYSNLPSIGILDICGFEDLRLNSFEQLCINLMNEQLQNFMNKRIIEDDMELYRSEKVEIGDVDTDSINNDKLLRLFMDEKSGILKMIDEDTKSGFSTDERTVAKLTDQFGDSGIFIPATANLEFSIRHFAGKVTYSGQSFLKKNMDTLSKDMMDCLKSSQSTLIQDLFSVPETMTGSIS</sequence>
<dbReference type="Proteomes" id="UP000678393">
    <property type="component" value="Unassembled WGS sequence"/>
</dbReference>
<evidence type="ECO:0000313" key="10">
    <source>
        <dbReference type="Proteomes" id="UP000678393"/>
    </source>
</evidence>
<dbReference type="GO" id="GO:0005524">
    <property type="term" value="F:ATP binding"/>
    <property type="evidence" value="ECO:0007669"/>
    <property type="project" value="InterPro"/>
</dbReference>
<dbReference type="GO" id="GO:0000146">
    <property type="term" value="F:microfilament motor activity"/>
    <property type="evidence" value="ECO:0007669"/>
    <property type="project" value="TreeGrafter"/>
</dbReference>
<evidence type="ECO:0000256" key="1">
    <source>
        <dbReference type="ARBA" id="ARBA00004245"/>
    </source>
</evidence>
<keyword evidence="5" id="KW-0206">Cytoskeleton</keyword>
<dbReference type="PANTHER" id="PTHR46256:SF3">
    <property type="entry name" value="MYOSIN MOTOR DOMAIN-CONTAINING PROTEIN"/>
    <property type="match status" value="1"/>
</dbReference>
<evidence type="ECO:0000256" key="7">
    <source>
        <dbReference type="PROSITE-ProRule" id="PRU00782"/>
    </source>
</evidence>
<keyword evidence="7" id="KW-0009">Actin-binding</keyword>
<evidence type="ECO:0000259" key="8">
    <source>
        <dbReference type="PROSITE" id="PS51456"/>
    </source>
</evidence>
<comment type="similarity">
    <text evidence="7">Belongs to the TRAFAC class myosin-kinesin ATPase superfamily. Myosin family.</text>
</comment>
<dbReference type="OrthoDB" id="2914378at2759"/>
<comment type="caution">
    <text evidence="9">The sequence shown here is derived from an EMBL/GenBank/DDBJ whole genome shotgun (WGS) entry which is preliminary data.</text>
</comment>
<dbReference type="InterPro" id="IPR001609">
    <property type="entry name" value="Myosin_head_motor_dom-like"/>
</dbReference>
<dbReference type="GO" id="GO:0004674">
    <property type="term" value="F:protein serine/threonine kinase activity"/>
    <property type="evidence" value="ECO:0007669"/>
    <property type="project" value="TreeGrafter"/>
</dbReference>
<evidence type="ECO:0000256" key="6">
    <source>
        <dbReference type="ARBA" id="ARBA00023273"/>
    </source>
</evidence>
<feature type="non-terminal residue" evidence="9">
    <location>
        <position position="303"/>
    </location>
</feature>
<comment type="caution">
    <text evidence="7">Lacks conserved residue(s) required for the propagation of feature annotation.</text>
</comment>
<keyword evidence="7" id="KW-0518">Myosin</keyword>
<reference evidence="9" key="1">
    <citation type="submission" date="2021-04" db="EMBL/GenBank/DDBJ databases">
        <authorList>
            <consortium name="Molecular Ecology Group"/>
        </authorList>
    </citation>
    <scope>NUCLEOTIDE SEQUENCE</scope>
</reference>
<dbReference type="GO" id="GO:0030832">
    <property type="term" value="P:regulation of actin filament length"/>
    <property type="evidence" value="ECO:0007669"/>
    <property type="project" value="TreeGrafter"/>
</dbReference>
<feature type="domain" description="Myosin motor" evidence="8">
    <location>
        <begin position="1"/>
        <end position="303"/>
    </location>
</feature>
<dbReference type="Gene3D" id="1.20.58.530">
    <property type="match status" value="1"/>
</dbReference>
<dbReference type="GO" id="GO:0016459">
    <property type="term" value="C:myosin complex"/>
    <property type="evidence" value="ECO:0007669"/>
    <property type="project" value="UniProtKB-KW"/>
</dbReference>
<name>A0A8S4AAK3_9EUPU</name>
<dbReference type="InterPro" id="IPR052409">
    <property type="entry name" value="Myosin-III_kinase_activity"/>
</dbReference>
<gene>
    <name evidence="9" type="ORF">CUNI_LOCUS21584</name>
</gene>
<evidence type="ECO:0000256" key="4">
    <source>
        <dbReference type="ARBA" id="ARBA00022737"/>
    </source>
</evidence>
<dbReference type="PANTHER" id="PTHR46256">
    <property type="entry name" value="AGAP011099-PA"/>
    <property type="match status" value="1"/>
</dbReference>
<keyword evidence="3" id="KW-0963">Cytoplasm</keyword>
<dbReference type="AlphaFoldDB" id="A0A8S4AAK3"/>
<evidence type="ECO:0000313" key="9">
    <source>
        <dbReference type="EMBL" id="CAG5136026.1"/>
    </source>
</evidence>
<dbReference type="GO" id="GO:0003779">
    <property type="term" value="F:actin binding"/>
    <property type="evidence" value="ECO:0007669"/>
    <property type="project" value="UniProtKB-KW"/>
</dbReference>
<protein>
    <recommendedName>
        <fullName evidence="8">Myosin motor domain-containing protein</fullName>
    </recommendedName>
</protein>
<dbReference type="SUPFAM" id="SSF52540">
    <property type="entry name" value="P-loop containing nucleoside triphosphate hydrolases"/>
    <property type="match status" value="1"/>
</dbReference>
<dbReference type="Gene3D" id="1.20.120.720">
    <property type="entry name" value="Myosin VI head, motor domain, U50 subdomain"/>
    <property type="match status" value="1"/>
</dbReference>
<dbReference type="PROSITE" id="PS51456">
    <property type="entry name" value="MYOSIN_MOTOR"/>
    <property type="match status" value="1"/>
</dbReference>
<dbReference type="InterPro" id="IPR027417">
    <property type="entry name" value="P-loop_NTPase"/>
</dbReference>
<organism evidence="9 10">
    <name type="scientific">Candidula unifasciata</name>
    <dbReference type="NCBI Taxonomy" id="100452"/>
    <lineage>
        <taxon>Eukaryota</taxon>
        <taxon>Metazoa</taxon>
        <taxon>Spiralia</taxon>
        <taxon>Lophotrochozoa</taxon>
        <taxon>Mollusca</taxon>
        <taxon>Gastropoda</taxon>
        <taxon>Heterobranchia</taxon>
        <taxon>Euthyneura</taxon>
        <taxon>Panpulmonata</taxon>
        <taxon>Eupulmonata</taxon>
        <taxon>Stylommatophora</taxon>
        <taxon>Helicina</taxon>
        <taxon>Helicoidea</taxon>
        <taxon>Geomitridae</taxon>
        <taxon>Candidula</taxon>
    </lineage>
</organism>
<accession>A0A8S4AAK3</accession>
<evidence type="ECO:0000256" key="3">
    <source>
        <dbReference type="ARBA" id="ARBA00022490"/>
    </source>
</evidence>
<dbReference type="SMART" id="SM00242">
    <property type="entry name" value="MYSc"/>
    <property type="match status" value="1"/>
</dbReference>
<dbReference type="GO" id="GO:0042995">
    <property type="term" value="C:cell projection"/>
    <property type="evidence" value="ECO:0007669"/>
    <property type="project" value="UniProtKB-SubCell"/>
</dbReference>
<keyword evidence="10" id="KW-1185">Reference proteome</keyword>
<keyword evidence="4" id="KW-0677">Repeat</keyword>
<feature type="non-terminal residue" evidence="9">
    <location>
        <position position="1"/>
    </location>
</feature>